<dbReference type="GO" id="GO:0006826">
    <property type="term" value="P:iron ion transport"/>
    <property type="evidence" value="ECO:0007669"/>
    <property type="project" value="InterPro"/>
</dbReference>
<dbReference type="GO" id="GO:0031410">
    <property type="term" value="C:cytoplasmic vesicle"/>
    <property type="evidence" value="ECO:0007669"/>
    <property type="project" value="UniProtKB-SubCell"/>
</dbReference>
<evidence type="ECO:0000256" key="5">
    <source>
        <dbReference type="ARBA" id="ARBA00022723"/>
    </source>
</evidence>
<dbReference type="EC" id="1.16.3.1" evidence="11"/>
<dbReference type="InterPro" id="IPR009040">
    <property type="entry name" value="Ferritin-like_diiron"/>
</dbReference>
<comment type="subcellular location">
    <subcellularLocation>
        <location evidence="1">Cytoplasmic vesicle</location>
    </subcellularLocation>
</comment>
<dbReference type="SUPFAM" id="SSF47240">
    <property type="entry name" value="Ferritin-like"/>
    <property type="match status" value="1"/>
</dbReference>
<dbReference type="PANTHER" id="PTHR11431">
    <property type="entry name" value="FERRITIN"/>
    <property type="match status" value="1"/>
</dbReference>
<dbReference type="GO" id="GO:0008198">
    <property type="term" value="F:ferrous iron binding"/>
    <property type="evidence" value="ECO:0007669"/>
    <property type="project" value="TreeGrafter"/>
</dbReference>
<evidence type="ECO:0000313" key="13">
    <source>
        <dbReference type="Proteomes" id="UP000887574"/>
    </source>
</evidence>
<evidence type="ECO:0000256" key="11">
    <source>
        <dbReference type="RuleBase" id="RU361145"/>
    </source>
</evidence>
<dbReference type="InterPro" id="IPR012347">
    <property type="entry name" value="Ferritin-like"/>
</dbReference>
<dbReference type="GO" id="GO:0008199">
    <property type="term" value="F:ferric iron binding"/>
    <property type="evidence" value="ECO:0007669"/>
    <property type="project" value="InterPro"/>
</dbReference>
<dbReference type="GO" id="GO:0006879">
    <property type="term" value="P:intracellular iron ion homeostasis"/>
    <property type="evidence" value="ECO:0007669"/>
    <property type="project" value="UniProtKB-KW"/>
</dbReference>
<dbReference type="Gene3D" id="1.20.1260.10">
    <property type="match status" value="1"/>
</dbReference>
<dbReference type="Proteomes" id="UP000887574">
    <property type="component" value="Unplaced"/>
</dbReference>
<evidence type="ECO:0000313" key="14">
    <source>
        <dbReference type="WBParaSite" id="jg12256"/>
    </source>
</evidence>
<dbReference type="InterPro" id="IPR008331">
    <property type="entry name" value="Ferritin_DPS_dom"/>
</dbReference>
<keyword evidence="8" id="KW-0968">Cytoplasmic vesicle</keyword>
<dbReference type="Pfam" id="PF00210">
    <property type="entry name" value="Ferritin"/>
    <property type="match status" value="1"/>
</dbReference>
<feature type="binding site" evidence="10">
    <location>
        <position position="99"/>
    </location>
    <ligand>
        <name>Fe cation</name>
        <dbReference type="ChEBI" id="CHEBI:24875"/>
        <label>1</label>
    </ligand>
</feature>
<evidence type="ECO:0000256" key="8">
    <source>
        <dbReference type="ARBA" id="ARBA00023329"/>
    </source>
</evidence>
<keyword evidence="4" id="KW-0963">Cytoplasm</keyword>
<feature type="binding site" evidence="10">
    <location>
        <position position="57"/>
    </location>
    <ligand>
        <name>Fe cation</name>
        <dbReference type="ChEBI" id="CHEBI:24875"/>
        <label>1</label>
    </ligand>
</feature>
<feature type="binding site" evidence="10">
    <location>
        <position position="54"/>
    </location>
    <ligand>
        <name>Fe cation</name>
        <dbReference type="ChEBI" id="CHEBI:24875"/>
        <label>1</label>
    </ligand>
</feature>
<comment type="similarity">
    <text evidence="2 11">Belongs to the ferritin family.</text>
</comment>
<evidence type="ECO:0000256" key="9">
    <source>
        <dbReference type="ARBA" id="ARBA00047990"/>
    </source>
</evidence>
<dbReference type="WBParaSite" id="jg12256">
    <property type="protein sequence ID" value="jg12256"/>
    <property type="gene ID" value="jg12256"/>
</dbReference>
<accession>A0A915CU50</accession>
<feature type="binding site" evidence="10">
    <location>
        <position position="19"/>
    </location>
    <ligand>
        <name>Fe cation</name>
        <dbReference type="ChEBI" id="CHEBI:24875"/>
        <label>1</label>
    </ligand>
</feature>
<sequence length="179" mass="20704">MLDISASLQLAINQQINLELYGSHLYLGLAYHFDRTSIALPNISKWFRRQSEEERCHAIMFMNYLNCRGGHIVLDQIQSPHNSDWESALQAFEAAFMLEKHNNQSLLSVHTLAADNNDSETCAFLEERFLTKQVDLLEQISKFIMSVTPKIFRECEFLNDEKFKKSQLSRASEEVHCTS</sequence>
<name>A0A915CU50_9BILA</name>
<evidence type="ECO:0000256" key="4">
    <source>
        <dbReference type="ARBA" id="ARBA00022490"/>
    </source>
</evidence>
<organism evidence="13 14">
    <name type="scientific">Ditylenchus dipsaci</name>
    <dbReference type="NCBI Taxonomy" id="166011"/>
    <lineage>
        <taxon>Eukaryota</taxon>
        <taxon>Metazoa</taxon>
        <taxon>Ecdysozoa</taxon>
        <taxon>Nematoda</taxon>
        <taxon>Chromadorea</taxon>
        <taxon>Rhabditida</taxon>
        <taxon>Tylenchina</taxon>
        <taxon>Tylenchomorpha</taxon>
        <taxon>Sphaerularioidea</taxon>
        <taxon>Anguinidae</taxon>
        <taxon>Anguininae</taxon>
        <taxon>Ditylenchus</taxon>
    </lineage>
</organism>
<dbReference type="InterPro" id="IPR009078">
    <property type="entry name" value="Ferritin-like_SF"/>
</dbReference>
<evidence type="ECO:0000256" key="6">
    <source>
        <dbReference type="ARBA" id="ARBA00023002"/>
    </source>
</evidence>
<dbReference type="InterPro" id="IPR001519">
    <property type="entry name" value="Ferritin"/>
</dbReference>
<protein>
    <recommendedName>
        <fullName evidence="11">Ferritin</fullName>
        <ecNumber evidence="11">1.16.3.1</ecNumber>
    </recommendedName>
</protein>
<proteinExistence type="inferred from homology"/>
<comment type="function">
    <text evidence="11">Stores iron in a soluble, non-toxic, readily available form. Important for iron homeostasis. Iron is taken up in the ferrous form and deposited as ferric hydroxides after oxidation.</text>
</comment>
<evidence type="ECO:0000259" key="12">
    <source>
        <dbReference type="PROSITE" id="PS50905"/>
    </source>
</evidence>
<evidence type="ECO:0000256" key="3">
    <source>
        <dbReference type="ARBA" id="ARBA00022434"/>
    </source>
</evidence>
<feature type="binding site" evidence="10">
    <location>
        <position position="133"/>
    </location>
    <ligand>
        <name>Fe cation</name>
        <dbReference type="ChEBI" id="CHEBI:24875"/>
        <label>1</label>
    </ligand>
</feature>
<comment type="catalytic activity">
    <reaction evidence="9 11">
        <text>4 Fe(2+) + O2 + 4 H(+) = 4 Fe(3+) + 2 H2O</text>
        <dbReference type="Rhea" id="RHEA:11148"/>
        <dbReference type="ChEBI" id="CHEBI:15377"/>
        <dbReference type="ChEBI" id="CHEBI:15378"/>
        <dbReference type="ChEBI" id="CHEBI:15379"/>
        <dbReference type="ChEBI" id="CHEBI:29033"/>
        <dbReference type="ChEBI" id="CHEBI:29034"/>
        <dbReference type="EC" id="1.16.3.1"/>
    </reaction>
</comment>
<dbReference type="CDD" id="cd01056">
    <property type="entry name" value="Euk_Ferritin"/>
    <property type="match status" value="1"/>
</dbReference>
<dbReference type="GO" id="GO:0004322">
    <property type="term" value="F:ferroxidase activity"/>
    <property type="evidence" value="ECO:0007669"/>
    <property type="project" value="UniProtKB-EC"/>
</dbReference>
<keyword evidence="6 11" id="KW-0560">Oxidoreductase</keyword>
<evidence type="ECO:0000256" key="1">
    <source>
        <dbReference type="ARBA" id="ARBA00004541"/>
    </source>
</evidence>
<evidence type="ECO:0000256" key="2">
    <source>
        <dbReference type="ARBA" id="ARBA00007513"/>
    </source>
</evidence>
<keyword evidence="3 11" id="KW-0409">Iron storage</keyword>
<reference evidence="14" key="1">
    <citation type="submission" date="2022-11" db="UniProtKB">
        <authorList>
            <consortium name="WormBaseParasite"/>
        </authorList>
    </citation>
    <scope>IDENTIFICATION</scope>
</reference>
<evidence type="ECO:0000256" key="7">
    <source>
        <dbReference type="ARBA" id="ARBA00023004"/>
    </source>
</evidence>
<keyword evidence="13" id="KW-1185">Reference proteome</keyword>
<feature type="domain" description="Ferritin-like diiron" evidence="12">
    <location>
        <begin position="2"/>
        <end position="151"/>
    </location>
</feature>
<keyword evidence="7 10" id="KW-0408">Iron</keyword>
<dbReference type="AlphaFoldDB" id="A0A915CU50"/>
<dbReference type="PROSITE" id="PS50905">
    <property type="entry name" value="FERRITIN_LIKE"/>
    <property type="match status" value="1"/>
</dbReference>
<dbReference type="FunFam" id="1.20.1260.10:FF:000024">
    <property type="entry name" value="Ferritin heavy chain"/>
    <property type="match status" value="1"/>
</dbReference>
<keyword evidence="5 10" id="KW-0479">Metal-binding</keyword>
<evidence type="ECO:0000256" key="10">
    <source>
        <dbReference type="PIRSR" id="PIRSR601519-1"/>
    </source>
</evidence>
<dbReference type="PANTHER" id="PTHR11431:SF75">
    <property type="entry name" value="FERRITIN"/>
    <property type="match status" value="1"/>
</dbReference>